<reference evidence="2 3" key="1">
    <citation type="submission" date="2018-09" db="EMBL/GenBank/DDBJ databases">
        <title>Characterization of the phylogenetic diversity of five novel species belonging to the genus Bifidobacterium.</title>
        <authorList>
            <person name="Lugli G.A."/>
            <person name="Duranti S."/>
            <person name="Milani C."/>
        </authorList>
    </citation>
    <scope>NUCLEOTIDE SEQUENCE [LARGE SCALE GENOMIC DNA]</scope>
    <source>
        <strain evidence="2 3">2028B</strain>
    </source>
</reference>
<sequence length="199" mass="23000">MIDPNDRSCFDDFQPFRPMPASSYRRWRSLVPAQIVDVWDRWGLGVFCDGYLRVVNPDDWTDIIARIYRPFWVKRPPIPVLATAFGDLIVVERKDLLHTLQFRNSIVRLGSITYYLADIPDPYFQSHVLGMRGYTTARRRLGVPRYGDCYVYSPLVCEGGPERSDHLHVGNMRAYLKDMLAAGYRMDENTMRFPGSVGA</sequence>
<gene>
    <name evidence="2" type="ORF">D2E23_0633</name>
</gene>
<dbReference type="RefSeq" id="WP_126029552.1">
    <property type="nucleotide sequence ID" value="NZ_QXGJ01000002.1"/>
</dbReference>
<dbReference type="InterPro" id="IPR014983">
    <property type="entry name" value="GAD-rel"/>
</dbReference>
<accession>A0A430FGQ3</accession>
<comment type="caution">
    <text evidence="2">The sequence shown here is derived from an EMBL/GenBank/DDBJ whole genome shotgun (WGS) entry which is preliminary data.</text>
</comment>
<protein>
    <recommendedName>
        <fullName evidence="1">GAD-related domain-containing protein</fullName>
    </recommendedName>
</protein>
<keyword evidence="3" id="KW-1185">Reference proteome</keyword>
<feature type="domain" description="GAD-related" evidence="1">
    <location>
        <begin position="17"/>
        <end position="92"/>
    </location>
</feature>
<evidence type="ECO:0000259" key="1">
    <source>
        <dbReference type="Pfam" id="PF08887"/>
    </source>
</evidence>
<dbReference type="Proteomes" id="UP000288607">
    <property type="component" value="Unassembled WGS sequence"/>
</dbReference>
<dbReference type="EMBL" id="QXGJ01000002">
    <property type="protein sequence ID" value="RSX52026.1"/>
    <property type="molecule type" value="Genomic_DNA"/>
</dbReference>
<dbReference type="OrthoDB" id="2216648at2"/>
<dbReference type="AlphaFoldDB" id="A0A430FGQ3"/>
<name>A0A430FGQ3_9BIFI</name>
<proteinExistence type="predicted"/>
<dbReference type="Pfam" id="PF08887">
    <property type="entry name" value="GAD-like"/>
    <property type="match status" value="1"/>
</dbReference>
<organism evidence="2 3">
    <name type="scientific">Bifidobacterium callimiconis</name>
    <dbReference type="NCBI Taxonomy" id="2306973"/>
    <lineage>
        <taxon>Bacteria</taxon>
        <taxon>Bacillati</taxon>
        <taxon>Actinomycetota</taxon>
        <taxon>Actinomycetes</taxon>
        <taxon>Bifidobacteriales</taxon>
        <taxon>Bifidobacteriaceae</taxon>
        <taxon>Bifidobacterium</taxon>
    </lineage>
</organism>
<evidence type="ECO:0000313" key="3">
    <source>
        <dbReference type="Proteomes" id="UP000288607"/>
    </source>
</evidence>
<evidence type="ECO:0000313" key="2">
    <source>
        <dbReference type="EMBL" id="RSX52026.1"/>
    </source>
</evidence>